<keyword evidence="3" id="KW-1185">Reference proteome</keyword>
<keyword evidence="1" id="KW-0472">Membrane</keyword>
<evidence type="ECO:0000313" key="2">
    <source>
        <dbReference type="EMBL" id="BDG06527.1"/>
    </source>
</evidence>
<keyword evidence="1" id="KW-1133">Transmembrane helix</keyword>
<feature type="transmembrane region" description="Helical" evidence="1">
    <location>
        <begin position="13"/>
        <end position="37"/>
    </location>
</feature>
<accession>A0ABN6MZZ0</accession>
<dbReference type="EMBL" id="AP025591">
    <property type="protein sequence ID" value="BDG06527.1"/>
    <property type="molecule type" value="Genomic_DNA"/>
</dbReference>
<dbReference type="Proteomes" id="UP001162891">
    <property type="component" value="Chromosome"/>
</dbReference>
<name>A0ABN6MZZ0_9BACT</name>
<protein>
    <submittedName>
        <fullName evidence="2">Uncharacterized protein</fullName>
    </submittedName>
</protein>
<proteinExistence type="predicted"/>
<reference evidence="3" key="1">
    <citation type="journal article" date="2022" name="Int. J. Syst. Evol. Microbiol.">
        <title>Anaeromyxobacter oryzae sp. nov., Anaeromyxobacter diazotrophicus sp. nov. and Anaeromyxobacter paludicola sp. nov., isolated from paddy soils.</title>
        <authorList>
            <person name="Itoh H."/>
            <person name="Xu Z."/>
            <person name="Mise K."/>
            <person name="Masuda Y."/>
            <person name="Ushijima N."/>
            <person name="Hayakawa C."/>
            <person name="Shiratori Y."/>
            <person name="Senoo K."/>
        </authorList>
    </citation>
    <scope>NUCLEOTIDE SEQUENCE [LARGE SCALE GENOMIC DNA]</scope>
    <source>
        <strain evidence="3">Red232</strain>
    </source>
</reference>
<sequence length="74" mass="8483">MPWFGLWGTTGSAFWWVLPLIGLVFMSVMFFVCFRSFGLGCMGGRQRTSSEISDLRHQVESLKEDVRKLVPQPK</sequence>
<organism evidence="2 3">
    <name type="scientific">Anaeromyxobacter oryzae</name>
    <dbReference type="NCBI Taxonomy" id="2918170"/>
    <lineage>
        <taxon>Bacteria</taxon>
        <taxon>Pseudomonadati</taxon>
        <taxon>Myxococcota</taxon>
        <taxon>Myxococcia</taxon>
        <taxon>Myxococcales</taxon>
        <taxon>Cystobacterineae</taxon>
        <taxon>Anaeromyxobacteraceae</taxon>
        <taxon>Anaeromyxobacter</taxon>
    </lineage>
</organism>
<gene>
    <name evidence="2" type="ORF">AMOR_55230</name>
</gene>
<evidence type="ECO:0000256" key="1">
    <source>
        <dbReference type="SAM" id="Phobius"/>
    </source>
</evidence>
<evidence type="ECO:0000313" key="3">
    <source>
        <dbReference type="Proteomes" id="UP001162891"/>
    </source>
</evidence>
<keyword evidence="1" id="KW-0812">Transmembrane</keyword>